<feature type="transmembrane region" description="Helical" evidence="1">
    <location>
        <begin position="202"/>
        <end position="221"/>
    </location>
</feature>
<feature type="transmembrane region" description="Helical" evidence="1">
    <location>
        <begin position="331"/>
        <end position="351"/>
    </location>
</feature>
<evidence type="ECO:0000313" key="2">
    <source>
        <dbReference type="EMBL" id="MCD9096764.1"/>
    </source>
</evidence>
<dbReference type="Proteomes" id="UP001430360">
    <property type="component" value="Unassembled WGS sequence"/>
</dbReference>
<dbReference type="EMBL" id="JAJQKU010000002">
    <property type="protein sequence ID" value="MCD9096764.1"/>
    <property type="molecule type" value="Genomic_DNA"/>
</dbReference>
<evidence type="ECO:0000313" key="3">
    <source>
        <dbReference type="Proteomes" id="UP001430360"/>
    </source>
</evidence>
<dbReference type="RefSeq" id="WP_232135672.1">
    <property type="nucleotide sequence ID" value="NZ_CP089507.1"/>
</dbReference>
<keyword evidence="1" id="KW-1133">Transmembrane helix</keyword>
<keyword evidence="1" id="KW-0472">Membrane</keyword>
<organism evidence="2 3">
    <name type="scientific">Luteimonas fraxinea</name>
    <dbReference type="NCBI Taxonomy" id="2901869"/>
    <lineage>
        <taxon>Bacteria</taxon>
        <taxon>Pseudomonadati</taxon>
        <taxon>Pseudomonadota</taxon>
        <taxon>Gammaproteobacteria</taxon>
        <taxon>Lysobacterales</taxon>
        <taxon>Lysobacteraceae</taxon>
        <taxon>Luteimonas</taxon>
    </lineage>
</organism>
<proteinExistence type="predicted"/>
<reference evidence="2" key="1">
    <citation type="submission" date="2021-12" db="EMBL/GenBank/DDBJ databases">
        <authorList>
            <person name="Ulrich A."/>
        </authorList>
    </citation>
    <scope>NUCLEOTIDE SEQUENCE</scope>
    <source>
        <strain evidence="2">A1P009</strain>
    </source>
</reference>
<feature type="transmembrane region" description="Helical" evidence="1">
    <location>
        <begin position="21"/>
        <end position="44"/>
    </location>
</feature>
<sequence>MTTASARWSVVRFARRLAANLVYFVIPGAALLLIVVCTLSPRAFSMMQVVFDKPDRVVALVESCELVRDGVNRQHAVRCAVQYDAQGDSHRIALDVWSTASPFATPASLHRELAWQRARPTREILVSPGFPLDATVIDTRWLAVPGLWVFLLTGAGVLVGCAVYSLPRDKVHRRRDYVRDPGTDRLMPINAIRHRRGSVRRFVLWSAALLAAALLCVYGVSSRMRTELSMLGFSDLVAHPAQLADCAHVRVGAVKGHRQIECHVRYQAGGVVFTGQAESLDFRFFPTGARLDARVAGLDGTPVVAWIDPVHPAYALALIDRRWIVPHTLGVFELMLLALLVGLLWMALMLVRRQGMFRNLGPD</sequence>
<feature type="transmembrane region" description="Helical" evidence="1">
    <location>
        <begin position="147"/>
        <end position="166"/>
    </location>
</feature>
<gene>
    <name evidence="2" type="ORF">LTT95_07390</name>
</gene>
<evidence type="ECO:0008006" key="4">
    <source>
        <dbReference type="Google" id="ProtNLM"/>
    </source>
</evidence>
<accession>A0ABS8UCH0</accession>
<name>A0ABS8UCH0_9GAMM</name>
<comment type="caution">
    <text evidence="2">The sequence shown here is derived from an EMBL/GenBank/DDBJ whole genome shotgun (WGS) entry which is preliminary data.</text>
</comment>
<keyword evidence="1" id="KW-0812">Transmembrane</keyword>
<protein>
    <recommendedName>
        <fullName evidence="4">DUF3592 domain-containing protein</fullName>
    </recommendedName>
</protein>
<keyword evidence="3" id="KW-1185">Reference proteome</keyword>
<reference evidence="2" key="2">
    <citation type="journal article" date="2022" name="Syst. Appl. Microbiol.">
        <title>Physiological and genomic characterisation of Luteimonas fraxinea sp. nov., a bacterial species associated with trees tolerant to ash dieback.</title>
        <authorList>
            <person name="Ulrich K."/>
            <person name="Becker R."/>
            <person name="Behrendt U."/>
            <person name="Kube M."/>
            <person name="Schneck V."/>
            <person name="Ulrich A."/>
        </authorList>
    </citation>
    <scope>NUCLEOTIDE SEQUENCE</scope>
    <source>
        <strain evidence="2">A1P009</strain>
    </source>
</reference>
<evidence type="ECO:0000256" key="1">
    <source>
        <dbReference type="SAM" id="Phobius"/>
    </source>
</evidence>